<keyword evidence="1" id="KW-0175">Coiled coil</keyword>
<comment type="caution">
    <text evidence="4">The sequence shown here is derived from an EMBL/GenBank/DDBJ whole genome shotgun (WGS) entry which is preliminary data.</text>
</comment>
<evidence type="ECO:0000256" key="2">
    <source>
        <dbReference type="SAM" id="MobiDB-lite"/>
    </source>
</evidence>
<feature type="compositionally biased region" description="Polar residues" evidence="2">
    <location>
        <begin position="360"/>
        <end position="371"/>
    </location>
</feature>
<protein>
    <recommendedName>
        <fullName evidence="3">DUF4378 domain-containing protein</fullName>
    </recommendedName>
</protein>
<keyword evidence="5" id="KW-1185">Reference proteome</keyword>
<feature type="compositionally biased region" description="Polar residues" evidence="2">
    <location>
        <begin position="110"/>
        <end position="132"/>
    </location>
</feature>
<reference evidence="4 5" key="1">
    <citation type="submission" date="2023-10" db="EMBL/GenBank/DDBJ databases">
        <title>Genome-Wide Identification Analysis in wild type Solanum Pinnatisectum Reveals Some Genes Defensing Phytophthora Infestans.</title>
        <authorList>
            <person name="Sun C."/>
        </authorList>
    </citation>
    <scope>NUCLEOTIDE SEQUENCE [LARGE SCALE GENOMIC DNA]</scope>
    <source>
        <strain evidence="4">LQN</strain>
        <tissue evidence="4">Leaf</tissue>
    </source>
</reference>
<proteinExistence type="predicted"/>
<feature type="region of interest" description="Disordered" evidence="2">
    <location>
        <begin position="351"/>
        <end position="373"/>
    </location>
</feature>
<dbReference type="PANTHER" id="PTHR31680:SF20">
    <property type="entry name" value="PROTEIN LONGIFOLIA 2-LIKE"/>
    <property type="match status" value="1"/>
</dbReference>
<dbReference type="InterPro" id="IPR033334">
    <property type="entry name" value="LNG1/2"/>
</dbReference>
<evidence type="ECO:0000256" key="1">
    <source>
        <dbReference type="SAM" id="Coils"/>
    </source>
</evidence>
<sequence>MSARMLSSITEDNKDLHKKIGCMNGLFQLFDRHHFLIGKHLHGQNHKRLLTGAMNKMETKCTMQLATEKTPRDVARNKVSHSSETSKANPKVEQSKRPQQEQPLCGQRNLPESPSKTLPYKQPSSPSHSGRQSPDFRDVVKDSMHREARSLSVKTVTKVEGKVHVMKHIDSPRPFQQSNCGKPSDGTRNVTAKFREAPRNSKDDLKHAPRDHPRFSYDDRDSREAMRSSIRLKDLPRLSLDSREQSFRSSASESRSNFLLGDHKRSSSVVAKLMGLEALPNPIPSNEVETMIPKSFSTKDSVSVSTKTAEKSKNNQVMRFSQINEKDFGSPRMKSTNLIMRAASTSRLPLEPAPWRQPEASRTSLKSSARNTDVELSIQSPKLSSSVYGEMEKRITELEFRKSGKDLRALKQILEAMQKTRARLDVQTEEQADSDENLEILQKRQQCNLLSPTIKGTRPPKREDTADKKTWKDVTPRAKNIRESGWLLPSPDRKTKEGTSRAVQNPTLRQQKEGSYSAIRRNSGTVSPRPLQKKKQSCPTTTSPEFSRVRRQSVKQSKESSSSKRRLQAKPNNLLRVDEELSEISSSTRNFSEQSDAASLQSESNNSLSSHAEGEVTSKNHSFRVNAKRLEDLKDKSNILRLNEDRPMAELAISTIEQPSPVSVLDATFYEEDSPSPVKKKTTAFRVEDAADELWYLDYLDHSPYNTRVDLGTEATTQKKLERIKDLVNQLRLLDSSYEASTDQFGSLSQNHNPDHRYITKILLASGLLKDVDSVSMAIQLQSSGHLIDQKLFHILEQTEERVMPATGHSKTSARIEFNQKMHRKNVFDTVDEILSCKLASESCLLQGRDHVSAQQLQKELQSDIDQLNAKKVGMDSEEDDLISILNADLRHQYEDWTNGDSEIPSLILDVERLIYKDLITEIISDEAREQQIRTRRHCRQLFTN</sequence>
<evidence type="ECO:0000313" key="4">
    <source>
        <dbReference type="EMBL" id="KAK4712368.1"/>
    </source>
</evidence>
<feature type="domain" description="DUF4378" evidence="3">
    <location>
        <begin position="755"/>
        <end position="922"/>
    </location>
</feature>
<feature type="region of interest" description="Disordered" evidence="2">
    <location>
        <begin position="450"/>
        <end position="621"/>
    </location>
</feature>
<name>A0AAV9KGW3_9SOLN</name>
<feature type="region of interest" description="Disordered" evidence="2">
    <location>
        <begin position="65"/>
        <end position="136"/>
    </location>
</feature>
<gene>
    <name evidence="4" type="ORF">R3W88_006881</name>
</gene>
<feature type="compositionally biased region" description="Low complexity" evidence="2">
    <location>
        <begin position="599"/>
        <end position="610"/>
    </location>
</feature>
<dbReference type="AlphaFoldDB" id="A0AAV9KGW3"/>
<feature type="region of interest" description="Disordered" evidence="2">
    <location>
        <begin position="167"/>
        <end position="228"/>
    </location>
</feature>
<dbReference type="Pfam" id="PF14309">
    <property type="entry name" value="DUF4378"/>
    <property type="match status" value="1"/>
</dbReference>
<dbReference type="InterPro" id="IPR025486">
    <property type="entry name" value="DUF4378"/>
</dbReference>
<feature type="compositionally biased region" description="Polar residues" evidence="2">
    <location>
        <begin position="174"/>
        <end position="190"/>
    </location>
</feature>
<organism evidence="4 5">
    <name type="scientific">Solanum pinnatisectum</name>
    <name type="common">tansyleaf nightshade</name>
    <dbReference type="NCBI Taxonomy" id="50273"/>
    <lineage>
        <taxon>Eukaryota</taxon>
        <taxon>Viridiplantae</taxon>
        <taxon>Streptophyta</taxon>
        <taxon>Embryophyta</taxon>
        <taxon>Tracheophyta</taxon>
        <taxon>Spermatophyta</taxon>
        <taxon>Magnoliopsida</taxon>
        <taxon>eudicotyledons</taxon>
        <taxon>Gunneridae</taxon>
        <taxon>Pentapetalae</taxon>
        <taxon>asterids</taxon>
        <taxon>lamiids</taxon>
        <taxon>Solanales</taxon>
        <taxon>Solanaceae</taxon>
        <taxon>Solanoideae</taxon>
        <taxon>Solaneae</taxon>
        <taxon>Solanum</taxon>
    </lineage>
</organism>
<feature type="coiled-coil region" evidence="1">
    <location>
        <begin position="851"/>
        <end position="878"/>
    </location>
</feature>
<dbReference type="EMBL" id="JAWPEI010000011">
    <property type="protein sequence ID" value="KAK4712368.1"/>
    <property type="molecule type" value="Genomic_DNA"/>
</dbReference>
<evidence type="ECO:0000313" key="5">
    <source>
        <dbReference type="Proteomes" id="UP001311915"/>
    </source>
</evidence>
<feature type="compositionally biased region" description="Basic and acidic residues" evidence="2">
    <location>
        <begin position="460"/>
        <end position="482"/>
    </location>
</feature>
<dbReference type="PANTHER" id="PTHR31680">
    <property type="entry name" value="LONGIFOLIA PROTEIN"/>
    <property type="match status" value="1"/>
</dbReference>
<feature type="compositionally biased region" description="Basic and acidic residues" evidence="2">
    <location>
        <begin position="193"/>
        <end position="228"/>
    </location>
</feature>
<dbReference type="GO" id="GO:0051513">
    <property type="term" value="P:regulation of monopolar cell growth"/>
    <property type="evidence" value="ECO:0007669"/>
    <property type="project" value="InterPro"/>
</dbReference>
<feature type="compositionally biased region" description="Polar residues" evidence="2">
    <location>
        <begin position="583"/>
        <end position="598"/>
    </location>
</feature>
<dbReference type="Proteomes" id="UP001311915">
    <property type="component" value="Unassembled WGS sequence"/>
</dbReference>
<evidence type="ECO:0000259" key="3">
    <source>
        <dbReference type="Pfam" id="PF14309"/>
    </source>
</evidence>
<accession>A0AAV9KGW3</accession>